<dbReference type="RefSeq" id="WP_166986428.1">
    <property type="nucleotide sequence ID" value="NZ_CP061169.1"/>
</dbReference>
<reference evidence="2 3" key="1">
    <citation type="submission" date="2020-12" db="EMBL/GenBank/DDBJ databases">
        <title>Microbacterium sp. HY060.</title>
        <authorList>
            <person name="Zhou J."/>
        </authorList>
    </citation>
    <scope>NUCLEOTIDE SEQUENCE [LARGE SCALE GENOMIC DNA]</scope>
    <source>
        <strain evidence="2 3">HY60</strain>
    </source>
</reference>
<dbReference type="InterPro" id="IPR051704">
    <property type="entry name" value="FAD_aromatic-hydroxylase"/>
</dbReference>
<dbReference type="GO" id="GO:0004497">
    <property type="term" value="F:monooxygenase activity"/>
    <property type="evidence" value="ECO:0007669"/>
    <property type="project" value="UniProtKB-KW"/>
</dbReference>
<name>A0ABX6YI35_9MICO</name>
<dbReference type="Gene3D" id="3.50.50.60">
    <property type="entry name" value="FAD/NAD(P)-binding domain"/>
    <property type="match status" value="1"/>
</dbReference>
<accession>A0ABX6YI35</accession>
<keyword evidence="3" id="KW-1185">Reference proteome</keyword>
<dbReference type="PANTHER" id="PTHR46865">
    <property type="entry name" value="OXIDOREDUCTASE-RELATED"/>
    <property type="match status" value="1"/>
</dbReference>
<dbReference type="SUPFAM" id="SSF51905">
    <property type="entry name" value="FAD/NAD(P)-binding domain"/>
    <property type="match status" value="1"/>
</dbReference>
<dbReference type="Proteomes" id="UP000662814">
    <property type="component" value="Chromosome"/>
</dbReference>
<keyword evidence="2" id="KW-0560">Oxidoreductase</keyword>
<feature type="domain" description="FAD-binding" evidence="1">
    <location>
        <begin position="4"/>
        <end position="329"/>
    </location>
</feature>
<evidence type="ECO:0000313" key="2">
    <source>
        <dbReference type="EMBL" id="QPZ38459.1"/>
    </source>
</evidence>
<keyword evidence="2" id="KW-0503">Monooxygenase</keyword>
<evidence type="ECO:0000259" key="1">
    <source>
        <dbReference type="Pfam" id="PF01494"/>
    </source>
</evidence>
<dbReference type="PANTHER" id="PTHR46865:SF2">
    <property type="entry name" value="MONOOXYGENASE"/>
    <property type="match status" value="1"/>
</dbReference>
<organism evidence="2 3">
    <name type="scientific">Paramicrobacterium chengjingii</name>
    <dbReference type="NCBI Taxonomy" id="2769067"/>
    <lineage>
        <taxon>Bacteria</taxon>
        <taxon>Bacillati</taxon>
        <taxon>Actinomycetota</taxon>
        <taxon>Actinomycetes</taxon>
        <taxon>Micrococcales</taxon>
        <taxon>Microbacteriaceae</taxon>
        <taxon>Paramicrobacterium</taxon>
    </lineage>
</organism>
<dbReference type="Pfam" id="PF01494">
    <property type="entry name" value="FAD_binding_3"/>
    <property type="match status" value="1"/>
</dbReference>
<dbReference type="Gene3D" id="3.30.9.10">
    <property type="entry name" value="D-Amino Acid Oxidase, subunit A, domain 2"/>
    <property type="match status" value="1"/>
</dbReference>
<proteinExistence type="predicted"/>
<dbReference type="InterPro" id="IPR036188">
    <property type="entry name" value="FAD/NAD-bd_sf"/>
</dbReference>
<evidence type="ECO:0000313" key="3">
    <source>
        <dbReference type="Proteomes" id="UP000662814"/>
    </source>
</evidence>
<protein>
    <submittedName>
        <fullName evidence="2">FAD-dependent monooxygenase</fullName>
    </submittedName>
</protein>
<dbReference type="EMBL" id="CP061169">
    <property type="protein sequence ID" value="QPZ38459.1"/>
    <property type="molecule type" value="Genomic_DNA"/>
</dbReference>
<gene>
    <name evidence="2" type="ORF">HCR76_17030</name>
</gene>
<dbReference type="InterPro" id="IPR002938">
    <property type="entry name" value="FAD-bd"/>
</dbReference>
<dbReference type="PRINTS" id="PR00420">
    <property type="entry name" value="RNGMNOXGNASE"/>
</dbReference>
<sequence length="392" mass="42792">MTITRVLISGASIAGPALARWLGHNGFDVTVVEKSAKLRPGGQAVDFKGRTHRQILDRMGLWGELMAHETGRTDWRIVDETDRVKAVIGGEFIGGDLEILRGDLAHILYRSSENVAEYIFDDEIVELRETIDGVDVSFAQSSSQRFDIVVGADGVHSAVRRLAFGPEERFVENLGYCYAVAGGRAPLDDLETTRGDRGIAYGYNVPGRFALLGGQKAPSLFVFSTRNTAHDRRDEESQRALLYAAFSDVGWRVPAALAASRTASDFYLDALTRTRLRSFTRGRSALVGDAGYANTLGGFGTGLALVGAYVLAGELASHRGDHEAAFAAYNRRMAKPAKAARSGSAGPFLAPRSAAGIRMRNRIFTNPLMYRSMLWATDRFATDDRIPTYNLC</sequence>